<dbReference type="InterPro" id="IPR010607">
    <property type="entry name" value="DUF1194"/>
</dbReference>
<feature type="chain" id="PRO_5032327061" description="VWFA domain-containing protein" evidence="1">
    <location>
        <begin position="19"/>
        <end position="240"/>
    </location>
</feature>
<dbReference type="RefSeq" id="WP_019402295.1">
    <property type="nucleotide sequence ID" value="NZ_JACIEN010000007.1"/>
</dbReference>
<comment type="caution">
    <text evidence="2">The sequence shown here is derived from an EMBL/GenBank/DDBJ whole genome shotgun (WGS) entry which is preliminary data.</text>
</comment>
<evidence type="ECO:0000256" key="1">
    <source>
        <dbReference type="SAM" id="SignalP"/>
    </source>
</evidence>
<evidence type="ECO:0008006" key="4">
    <source>
        <dbReference type="Google" id="ProtNLM"/>
    </source>
</evidence>
<proteinExistence type="predicted"/>
<dbReference type="AlphaFoldDB" id="A0A840C813"/>
<evidence type="ECO:0000313" key="3">
    <source>
        <dbReference type="Proteomes" id="UP000577362"/>
    </source>
</evidence>
<dbReference type="SUPFAM" id="SSF53300">
    <property type="entry name" value="vWA-like"/>
    <property type="match status" value="1"/>
</dbReference>
<dbReference type="Pfam" id="PF06707">
    <property type="entry name" value="DUF1194"/>
    <property type="match status" value="1"/>
</dbReference>
<dbReference type="Gene3D" id="3.40.50.410">
    <property type="entry name" value="von Willebrand factor, type A domain"/>
    <property type="match status" value="1"/>
</dbReference>
<name>A0A840C813_9HYPH</name>
<protein>
    <recommendedName>
        <fullName evidence="4">VWFA domain-containing protein</fullName>
    </recommendedName>
</protein>
<keyword evidence="3" id="KW-1185">Reference proteome</keyword>
<keyword evidence="1" id="KW-0732">Signal</keyword>
<feature type="signal peptide" evidence="1">
    <location>
        <begin position="1"/>
        <end position="18"/>
    </location>
</feature>
<sequence>MTALLVAFLIGSPLSAVPARSADVDLALVLAVDTSSSVNEERYQLQMRGFAEAFRNSDVIGAIEQGPHGAIAVTLVQWASYGDYRQVVGWTVIRDRVSASRFATAALETGRSLSGSTSLSGAIDASVQFLQSSGHAASRKVIDISGDGSNNSGRPPAEARDEALAAGITINGLPILTEEPTLDRYFRDNVIGGPGAFLVVADDFRAFSAAILYKLKREIAGSHYDIRHLTMLPPYDVSFD</sequence>
<evidence type="ECO:0000313" key="2">
    <source>
        <dbReference type="EMBL" id="MBB4019549.1"/>
    </source>
</evidence>
<organism evidence="2 3">
    <name type="scientific">Chelatococcus caeni</name>
    <dbReference type="NCBI Taxonomy" id="1348468"/>
    <lineage>
        <taxon>Bacteria</taxon>
        <taxon>Pseudomonadati</taxon>
        <taxon>Pseudomonadota</taxon>
        <taxon>Alphaproteobacteria</taxon>
        <taxon>Hyphomicrobiales</taxon>
        <taxon>Chelatococcaceae</taxon>
        <taxon>Chelatococcus</taxon>
    </lineage>
</organism>
<dbReference type="Proteomes" id="UP000577362">
    <property type="component" value="Unassembled WGS sequence"/>
</dbReference>
<dbReference type="EMBL" id="JACIEN010000007">
    <property type="protein sequence ID" value="MBB4019549.1"/>
    <property type="molecule type" value="Genomic_DNA"/>
</dbReference>
<gene>
    <name evidence="2" type="ORF">GGR16_004600</name>
</gene>
<accession>A0A840C813</accession>
<reference evidence="2 3" key="1">
    <citation type="submission" date="2020-08" db="EMBL/GenBank/DDBJ databases">
        <title>Genomic Encyclopedia of Type Strains, Phase IV (KMG-IV): sequencing the most valuable type-strain genomes for metagenomic binning, comparative biology and taxonomic classification.</title>
        <authorList>
            <person name="Goeker M."/>
        </authorList>
    </citation>
    <scope>NUCLEOTIDE SEQUENCE [LARGE SCALE GENOMIC DNA]</scope>
    <source>
        <strain evidence="2 3">DSM 103737</strain>
    </source>
</reference>
<dbReference type="InterPro" id="IPR036465">
    <property type="entry name" value="vWFA_dom_sf"/>
</dbReference>